<dbReference type="Proteomes" id="UP000231564">
    <property type="component" value="Chromosome MARIT"/>
</dbReference>
<keyword evidence="2" id="KW-1185">Reference proteome</keyword>
<dbReference type="EMBL" id="LT634361">
    <property type="protein sequence ID" value="SFZ81581.1"/>
    <property type="molecule type" value="Genomic_DNA"/>
</dbReference>
<dbReference type="AlphaFoldDB" id="A0A2H1E980"/>
<dbReference type="OrthoDB" id="1450717at2"/>
<reference evidence="1 2" key="1">
    <citation type="submission" date="2016-11" db="EMBL/GenBank/DDBJ databases">
        <authorList>
            <person name="Jaros S."/>
            <person name="Januszkiewicz K."/>
            <person name="Wedrychowicz H."/>
        </authorList>
    </citation>
    <scope>NUCLEOTIDE SEQUENCE [LARGE SCALE GENOMIC DNA]</scope>
    <source>
        <strain evidence="1">NCIMB 2154T</strain>
    </source>
</reference>
<proteinExistence type="predicted"/>
<evidence type="ECO:0000313" key="2">
    <source>
        <dbReference type="Proteomes" id="UP000231564"/>
    </source>
</evidence>
<protein>
    <submittedName>
        <fullName evidence="1">Uncharacterized protein</fullName>
    </submittedName>
</protein>
<name>A0A2H1E980_9FLAO</name>
<gene>
    <name evidence="1" type="ORF">MARIT_1185</name>
</gene>
<accession>A0A2H1E980</accession>
<dbReference type="KEGG" id="tmar:MARIT_1185"/>
<evidence type="ECO:0000313" key="1">
    <source>
        <dbReference type="EMBL" id="SFZ81581.1"/>
    </source>
</evidence>
<sequence length="179" mass="20316">MFPLPTITKLEQEIKIFEQFLRSVPLLAAPPQEAILWEYEGNFYSEKFELYIAILSHEIAGQFGIINVPNLINILLRKPSFKTHPKLQSSMEYSVKGMSLVSKYVSIASSSFTSTTTNTPKVISSPFLKITLTNIVGFMMGYESYDIQRGDVLTYDIEKITRNSQMIFDSVTHQETLAS</sequence>
<dbReference type="GeneID" id="47722734"/>
<dbReference type="RefSeq" id="WP_100211030.1">
    <property type="nucleotide sequence ID" value="NZ_CP138495.1"/>
</dbReference>
<organism evidence="1 2">
    <name type="scientific">Tenacibaculum maritimum NCIMB 2154</name>
    <dbReference type="NCBI Taxonomy" id="1349785"/>
    <lineage>
        <taxon>Bacteria</taxon>
        <taxon>Pseudomonadati</taxon>
        <taxon>Bacteroidota</taxon>
        <taxon>Flavobacteriia</taxon>
        <taxon>Flavobacteriales</taxon>
        <taxon>Flavobacteriaceae</taxon>
        <taxon>Tenacibaculum</taxon>
    </lineage>
</organism>